<evidence type="ECO:0000256" key="6">
    <source>
        <dbReference type="RuleBase" id="RU363067"/>
    </source>
</evidence>
<feature type="compositionally biased region" description="Polar residues" evidence="7">
    <location>
        <begin position="741"/>
        <end position="758"/>
    </location>
</feature>
<dbReference type="PROSITE" id="PS51845">
    <property type="entry name" value="PDEASE_I_2"/>
    <property type="match status" value="1"/>
</dbReference>
<feature type="compositionally biased region" description="Polar residues" evidence="7">
    <location>
        <begin position="800"/>
        <end position="811"/>
    </location>
</feature>
<accession>A0A1W5CUD4</accession>
<evidence type="ECO:0000313" key="9">
    <source>
        <dbReference type="EMBL" id="SLM34431.1"/>
    </source>
</evidence>
<keyword evidence="2 6" id="KW-0378">Hydrolase</keyword>
<feature type="binding site" evidence="5">
    <location>
        <position position="560"/>
    </location>
    <ligand>
        <name>Zn(2+)</name>
        <dbReference type="ChEBI" id="CHEBI:29105"/>
        <label>1</label>
    </ligand>
</feature>
<feature type="domain" description="PDEase" evidence="8">
    <location>
        <begin position="300"/>
        <end position="658"/>
    </location>
</feature>
<keyword evidence="10" id="KW-1185">Reference proteome</keyword>
<organism evidence="9 10">
    <name type="scientific">Lasallia pustulata</name>
    <dbReference type="NCBI Taxonomy" id="136370"/>
    <lineage>
        <taxon>Eukaryota</taxon>
        <taxon>Fungi</taxon>
        <taxon>Dikarya</taxon>
        <taxon>Ascomycota</taxon>
        <taxon>Pezizomycotina</taxon>
        <taxon>Lecanoromycetes</taxon>
        <taxon>OSLEUM clade</taxon>
        <taxon>Umbilicariomycetidae</taxon>
        <taxon>Umbilicariales</taxon>
        <taxon>Umbilicariaceae</taxon>
        <taxon>Lasallia</taxon>
    </lineage>
</organism>
<dbReference type="InterPro" id="IPR023174">
    <property type="entry name" value="PDEase_CS"/>
</dbReference>
<dbReference type="Proteomes" id="UP000192927">
    <property type="component" value="Unassembled WGS sequence"/>
</dbReference>
<evidence type="ECO:0000256" key="5">
    <source>
        <dbReference type="PIRSR" id="PIRSR623088-3"/>
    </source>
</evidence>
<evidence type="ECO:0000313" key="10">
    <source>
        <dbReference type="Proteomes" id="UP000192927"/>
    </source>
</evidence>
<dbReference type="PRINTS" id="PR00387">
    <property type="entry name" value="PDIESTERASE1"/>
</dbReference>
<feature type="binding site" evidence="5">
    <location>
        <position position="447"/>
    </location>
    <ligand>
        <name>Zn(2+)</name>
        <dbReference type="ChEBI" id="CHEBI:29105"/>
        <label>1</label>
    </ligand>
</feature>
<name>A0A1W5CUD4_9LECA</name>
<dbReference type="PROSITE" id="PS00126">
    <property type="entry name" value="PDEASE_I_1"/>
    <property type="match status" value="1"/>
</dbReference>
<protein>
    <recommendedName>
        <fullName evidence="6">Phosphodiesterase</fullName>
        <ecNumber evidence="6">3.1.4.-</ecNumber>
    </recommendedName>
</protein>
<feature type="active site" description="Proton donor" evidence="3">
    <location>
        <position position="386"/>
    </location>
</feature>
<evidence type="ECO:0000256" key="3">
    <source>
        <dbReference type="PIRSR" id="PIRSR623088-1"/>
    </source>
</evidence>
<dbReference type="AlphaFoldDB" id="A0A1W5CUD4"/>
<proteinExistence type="inferred from homology"/>
<keyword evidence="1 5" id="KW-0479">Metal-binding</keyword>
<feature type="binding site" evidence="4">
    <location>
        <position position="447"/>
    </location>
    <ligand>
        <name>AMP</name>
        <dbReference type="ChEBI" id="CHEBI:456215"/>
    </ligand>
</feature>
<feature type="compositionally biased region" description="Polar residues" evidence="7">
    <location>
        <begin position="826"/>
        <end position="836"/>
    </location>
</feature>
<feature type="binding site" evidence="4">
    <location>
        <position position="560"/>
    </location>
    <ligand>
        <name>AMP</name>
        <dbReference type="ChEBI" id="CHEBI:456215"/>
    </ligand>
</feature>
<evidence type="ECO:0000259" key="8">
    <source>
        <dbReference type="PROSITE" id="PS51845"/>
    </source>
</evidence>
<feature type="compositionally biased region" description="Low complexity" evidence="7">
    <location>
        <begin position="812"/>
        <end position="825"/>
    </location>
</feature>
<feature type="compositionally biased region" description="Polar residues" evidence="7">
    <location>
        <begin position="190"/>
        <end position="206"/>
    </location>
</feature>
<sequence>MDYAACHVVYVDKRAQEERFVKKDGLASSTLTTSNDGASDYPGVHEDLAEPEEVQMNIQAILSVFNGVWVFTSGTSCMAKLAELNESIGTDLKPALVILEVYVDADVEGHDLRRASRELATPSPTSQRQDVSLAREPDNLYSFTLLQHISAEISFKNLSKLVVPIAMIQYRESGVAMRHATTGGARHRPLSSSFGRLSGSPMSTSRETTEAHAPVESSRMLKCLDAGAIDVLTSPLQADRVYGLAAHAYRAHIEATRDQTAFLPTKRLRKRSWVGVDDGKPYAYLRQSMVSGLMMGICKPESAADKLEHRELFIVGDRAAQIARAVGTWNFSAHDFSDDELVHAAFLMLQHALQMPELEKWRLPAADLKNFLMASRVAYNAFVLYHNFRHVADVMQAVFVFLLEIGILPAYQGHPTRSDVVMKSSPIAALLTPFDALTLLISAIGHDVGHPGVNNAFLVALNAPLAQLYNDNSVLEAFHCAAYSQILRRYWNSAFLDTNMRRLMIQSILATDMGVHFKYMEDLGNLQQKVHDNHGTDGWSPQVLHGYRTLVCGLLIKCADISNVARSYEIAVGWTDLLQLEFAKQGEMEVDVGLPTTLFGGPPDIGNVIKLAHSQIGFMNVFAKPLFEAVTDIIPAMGFAVEEISKNMSIWQGRIEQEKIKETARDGRLHRSSEGIRSPLSGTPVLSPDLRELSHPDEGASASATSLSLPMLSPTPQHPLPSRGSRRSSVGSISALLAGASPSQAGSHNPSRRSSLGSPTVGAQALGSSFGVFAGVGSSADTVSFSRRSSGAFPSASIVSPTLQTRRSSNTLPSQLQLGLGPGQQTFATAPSSAENIQPGRPGPASELPSRDLVAAPAAPASGPSSRDSNTGGGSNGGGGVPTHWGSKHGDSDTSPTKHQHARHFPSRHHGSSSNSRRPSTLDRSYSPTTSNGAHTTADGSLSHFPTTYSPASPSGTQATSFLTIDSDCKERWPEHEGNVTAPPAVVDLDRPGSGYTSAGTGGADAKGNTVKTTILGGNGGAGEHNRLAERKSNRFLTFWKKKAKSQGSSP</sequence>
<evidence type="ECO:0000256" key="1">
    <source>
        <dbReference type="ARBA" id="ARBA00022723"/>
    </source>
</evidence>
<feature type="binding site" evidence="4">
    <location>
        <begin position="386"/>
        <end position="390"/>
    </location>
    <ligand>
        <name>AMP</name>
        <dbReference type="ChEBI" id="CHEBI:456215"/>
    </ligand>
</feature>
<evidence type="ECO:0000256" key="7">
    <source>
        <dbReference type="SAM" id="MobiDB-lite"/>
    </source>
</evidence>
<feature type="compositionally biased region" description="Basic and acidic residues" evidence="7">
    <location>
        <begin position="689"/>
        <end position="698"/>
    </location>
</feature>
<dbReference type="InterPro" id="IPR036971">
    <property type="entry name" value="PDEase_catalytic_dom_sf"/>
</dbReference>
<dbReference type="EMBL" id="FWEW01000275">
    <property type="protein sequence ID" value="SLM34431.1"/>
    <property type="molecule type" value="Genomic_DNA"/>
</dbReference>
<feature type="region of interest" description="Disordered" evidence="7">
    <location>
        <begin position="662"/>
        <end position="760"/>
    </location>
</feature>
<feature type="binding site" evidence="4">
    <location>
        <position position="615"/>
    </location>
    <ligand>
        <name>AMP</name>
        <dbReference type="ChEBI" id="CHEBI:456215"/>
    </ligand>
</feature>
<dbReference type="GO" id="GO:0007165">
    <property type="term" value="P:signal transduction"/>
    <property type="evidence" value="ECO:0007669"/>
    <property type="project" value="InterPro"/>
</dbReference>
<feature type="binding site" evidence="5">
    <location>
        <position position="447"/>
    </location>
    <ligand>
        <name>Zn(2+)</name>
        <dbReference type="ChEBI" id="CHEBI:29105"/>
        <label>2</label>
    </ligand>
</feature>
<feature type="compositionally biased region" description="Polar residues" evidence="7">
    <location>
        <begin position="922"/>
        <end position="961"/>
    </location>
</feature>
<evidence type="ECO:0000256" key="2">
    <source>
        <dbReference type="ARBA" id="ARBA00022801"/>
    </source>
</evidence>
<dbReference type="CDD" id="cd00077">
    <property type="entry name" value="HDc"/>
    <property type="match status" value="1"/>
</dbReference>
<dbReference type="Pfam" id="PF00233">
    <property type="entry name" value="PDEase_I"/>
    <property type="match status" value="1"/>
</dbReference>
<dbReference type="EC" id="3.1.4.-" evidence="6"/>
<feature type="binding site" evidence="5">
    <location>
        <position position="446"/>
    </location>
    <ligand>
        <name>Zn(2+)</name>
        <dbReference type="ChEBI" id="CHEBI:29105"/>
        <label>1</label>
    </ligand>
</feature>
<comment type="similarity">
    <text evidence="6">Belongs to the cyclic nucleotide phosphodiesterase family.</text>
</comment>
<dbReference type="PANTHER" id="PTHR11347">
    <property type="entry name" value="CYCLIC NUCLEOTIDE PHOSPHODIESTERASE"/>
    <property type="match status" value="1"/>
</dbReference>
<reference evidence="10" key="1">
    <citation type="submission" date="2017-03" db="EMBL/GenBank/DDBJ databases">
        <authorList>
            <person name="Sharma R."/>
            <person name="Thines M."/>
        </authorList>
    </citation>
    <scope>NUCLEOTIDE SEQUENCE [LARGE SCALE GENOMIC DNA]</scope>
</reference>
<dbReference type="InterPro" id="IPR023088">
    <property type="entry name" value="PDEase"/>
</dbReference>
<feature type="region of interest" description="Disordered" evidence="7">
    <location>
        <begin position="182"/>
        <end position="214"/>
    </location>
</feature>
<evidence type="ECO:0000256" key="4">
    <source>
        <dbReference type="PIRSR" id="PIRSR623088-2"/>
    </source>
</evidence>
<dbReference type="SUPFAM" id="SSF109604">
    <property type="entry name" value="HD-domain/PDEase-like"/>
    <property type="match status" value="1"/>
</dbReference>
<dbReference type="InterPro" id="IPR003607">
    <property type="entry name" value="HD/PDEase_dom"/>
</dbReference>
<feature type="compositionally biased region" description="Gly residues" evidence="7">
    <location>
        <begin position="871"/>
        <end position="881"/>
    </location>
</feature>
<feature type="compositionally biased region" description="Basic residues" evidence="7">
    <location>
        <begin position="898"/>
        <end position="911"/>
    </location>
</feature>
<feature type="compositionally biased region" description="Low complexity" evidence="7">
    <location>
        <begin position="855"/>
        <end position="870"/>
    </location>
</feature>
<dbReference type="GO" id="GO:0046872">
    <property type="term" value="F:metal ion binding"/>
    <property type="evidence" value="ECO:0007669"/>
    <property type="project" value="UniProtKB-KW"/>
</dbReference>
<feature type="binding site" evidence="5">
    <location>
        <position position="390"/>
    </location>
    <ligand>
        <name>Zn(2+)</name>
        <dbReference type="ChEBI" id="CHEBI:29105"/>
        <label>1</label>
    </ligand>
</feature>
<feature type="region of interest" description="Disordered" evidence="7">
    <location>
        <begin position="974"/>
        <end position="1010"/>
    </location>
</feature>
<feature type="region of interest" description="Disordered" evidence="7">
    <location>
        <begin position="800"/>
        <end position="961"/>
    </location>
</feature>
<dbReference type="GO" id="GO:0004114">
    <property type="term" value="F:3',5'-cyclic-nucleotide phosphodiesterase activity"/>
    <property type="evidence" value="ECO:0007669"/>
    <property type="project" value="InterPro"/>
</dbReference>
<dbReference type="InterPro" id="IPR002073">
    <property type="entry name" value="PDEase_catalytic_dom"/>
</dbReference>
<comment type="cofactor">
    <cofactor evidence="6">
        <name>a divalent metal cation</name>
        <dbReference type="ChEBI" id="CHEBI:60240"/>
    </cofactor>
    <text evidence="6">Binds 2 divalent metal cations per subunit. Site 1 may preferentially bind zinc ions, while site 2 has a preference for magnesium and/or manganese ions.</text>
</comment>
<feature type="compositionally biased region" description="Basic and acidic residues" evidence="7">
    <location>
        <begin position="662"/>
        <end position="674"/>
    </location>
</feature>
<dbReference type="Gene3D" id="1.10.1300.10">
    <property type="entry name" value="3'5'-cyclic nucleotide phosphodiesterase, catalytic domain"/>
    <property type="match status" value="1"/>
</dbReference>